<feature type="domain" description="Thioredoxin" evidence="2">
    <location>
        <begin position="98"/>
        <end position="166"/>
    </location>
</feature>
<evidence type="ECO:0000259" key="2">
    <source>
        <dbReference type="Pfam" id="PF00085"/>
    </source>
</evidence>
<proteinExistence type="predicted"/>
<organism evidence="3 4">
    <name type="scientific">Populus tomentosa</name>
    <name type="common">Chinese white poplar</name>
    <dbReference type="NCBI Taxonomy" id="118781"/>
    <lineage>
        <taxon>Eukaryota</taxon>
        <taxon>Viridiplantae</taxon>
        <taxon>Streptophyta</taxon>
        <taxon>Embryophyta</taxon>
        <taxon>Tracheophyta</taxon>
        <taxon>Spermatophyta</taxon>
        <taxon>Magnoliopsida</taxon>
        <taxon>eudicotyledons</taxon>
        <taxon>Gunneridae</taxon>
        <taxon>Pentapetalae</taxon>
        <taxon>rosids</taxon>
        <taxon>fabids</taxon>
        <taxon>Malpighiales</taxon>
        <taxon>Salicaceae</taxon>
        <taxon>Saliceae</taxon>
        <taxon>Populus</taxon>
    </lineage>
</organism>
<dbReference type="CDD" id="cd02947">
    <property type="entry name" value="TRX_family"/>
    <property type="match status" value="1"/>
</dbReference>
<comment type="caution">
    <text evidence="3">The sequence shown here is derived from an EMBL/GenBank/DDBJ whole genome shotgun (WGS) entry which is preliminary data.</text>
</comment>
<dbReference type="Proteomes" id="UP000886885">
    <property type="component" value="Chromosome 1D"/>
</dbReference>
<keyword evidence="4" id="KW-1185">Reference proteome</keyword>
<sequence>MRGNNKALLVRALIFGSHRSSMNSFSRRLHENLISNPSKTSHPSKSLSNFTTKFHFSTPYLQLFQRTLSSSSSSGASNIVLVKSDEELNSGLKNVQGKFISPVIEELSKKYPHATIYKVDIDTEGLQNALANLNIAAVPTLDFYKNGKKETTIVGADVAKLKNTMESLYSSRVTCAQSLALLSYPGRLALTYFTILDNLSKFSLKGRGGLREDAKIKGLVLQMDREAVLNDPSVEYAVKRLRDDLPMLVDGTN</sequence>
<evidence type="ECO:0000313" key="4">
    <source>
        <dbReference type="Proteomes" id="UP000886885"/>
    </source>
</evidence>
<dbReference type="PANTHER" id="PTHR46115">
    <property type="entry name" value="THIOREDOXIN-LIKE PROTEIN 1"/>
    <property type="match status" value="1"/>
</dbReference>
<dbReference type="Pfam" id="PF00085">
    <property type="entry name" value="Thioredoxin"/>
    <property type="match status" value="1"/>
</dbReference>
<dbReference type="AlphaFoldDB" id="A0A8X8AKI1"/>
<name>A0A8X8AKI1_POPTO</name>
<dbReference type="OrthoDB" id="2121326at2759"/>
<keyword evidence="1" id="KW-1015">Disulfide bond</keyword>
<evidence type="ECO:0000313" key="3">
    <source>
        <dbReference type="EMBL" id="KAG6788775.1"/>
    </source>
</evidence>
<reference evidence="3" key="1">
    <citation type="journal article" date="2020" name="bioRxiv">
        <title>Hybrid origin of Populus tomentosa Carr. identified through genome sequencing and phylogenomic analysis.</title>
        <authorList>
            <person name="An X."/>
            <person name="Gao K."/>
            <person name="Chen Z."/>
            <person name="Li J."/>
            <person name="Yang X."/>
            <person name="Yang X."/>
            <person name="Zhou J."/>
            <person name="Guo T."/>
            <person name="Zhao T."/>
            <person name="Huang S."/>
            <person name="Miao D."/>
            <person name="Khan W.U."/>
            <person name="Rao P."/>
            <person name="Ye M."/>
            <person name="Lei B."/>
            <person name="Liao W."/>
            <person name="Wang J."/>
            <person name="Ji L."/>
            <person name="Li Y."/>
            <person name="Guo B."/>
            <person name="Mustafa N.S."/>
            <person name="Li S."/>
            <person name="Yun Q."/>
            <person name="Keller S.R."/>
            <person name="Mao J."/>
            <person name="Zhang R."/>
            <person name="Strauss S.H."/>
        </authorList>
    </citation>
    <scope>NUCLEOTIDE SEQUENCE</scope>
    <source>
        <strain evidence="3">GM15</strain>
        <tissue evidence="3">Leaf</tissue>
    </source>
</reference>
<gene>
    <name evidence="3" type="ORF">POTOM_004852</name>
</gene>
<evidence type="ECO:0000256" key="1">
    <source>
        <dbReference type="ARBA" id="ARBA00023157"/>
    </source>
</evidence>
<dbReference type="EMBL" id="JAAWWB010000002">
    <property type="protein sequence ID" value="KAG6788775.1"/>
    <property type="molecule type" value="Genomic_DNA"/>
</dbReference>
<accession>A0A8X8AKI1</accession>
<dbReference type="InterPro" id="IPR013766">
    <property type="entry name" value="Thioredoxin_domain"/>
</dbReference>
<protein>
    <recommendedName>
        <fullName evidence="2">Thioredoxin domain-containing protein</fullName>
    </recommendedName>
</protein>